<name>A0AAV1IMQ8_9CHLO</name>
<comment type="caution">
    <text evidence="2">The sequence shown here is derived from an EMBL/GenBank/DDBJ whole genome shotgun (WGS) entry which is preliminary data.</text>
</comment>
<organism evidence="2 3">
    <name type="scientific">Coccomyxa viridis</name>
    <dbReference type="NCBI Taxonomy" id="1274662"/>
    <lineage>
        <taxon>Eukaryota</taxon>
        <taxon>Viridiplantae</taxon>
        <taxon>Chlorophyta</taxon>
        <taxon>core chlorophytes</taxon>
        <taxon>Trebouxiophyceae</taxon>
        <taxon>Trebouxiophyceae incertae sedis</taxon>
        <taxon>Coccomyxaceae</taxon>
        <taxon>Coccomyxa</taxon>
    </lineage>
</organism>
<gene>
    <name evidence="2" type="ORF">CVIRNUC_011148</name>
</gene>
<evidence type="ECO:0000313" key="2">
    <source>
        <dbReference type="EMBL" id="CAK0787926.1"/>
    </source>
</evidence>
<dbReference type="Proteomes" id="UP001314263">
    <property type="component" value="Unassembled WGS sequence"/>
</dbReference>
<reference evidence="2 3" key="1">
    <citation type="submission" date="2023-10" db="EMBL/GenBank/DDBJ databases">
        <authorList>
            <person name="Maclean D."/>
            <person name="Macfadyen A."/>
        </authorList>
    </citation>
    <scope>NUCLEOTIDE SEQUENCE [LARGE SCALE GENOMIC DNA]</scope>
</reference>
<accession>A0AAV1IMQ8</accession>
<keyword evidence="1" id="KW-0812">Transmembrane</keyword>
<keyword evidence="1" id="KW-1133">Transmembrane helix</keyword>
<proteinExistence type="predicted"/>
<feature type="transmembrane region" description="Helical" evidence="1">
    <location>
        <begin position="29"/>
        <end position="46"/>
    </location>
</feature>
<keyword evidence="1" id="KW-0472">Membrane</keyword>
<protein>
    <submittedName>
        <fullName evidence="2">Uncharacterized protein</fullName>
    </submittedName>
</protein>
<feature type="transmembrane region" description="Helical" evidence="1">
    <location>
        <begin position="58"/>
        <end position="83"/>
    </location>
</feature>
<dbReference type="AlphaFoldDB" id="A0AAV1IMQ8"/>
<evidence type="ECO:0000256" key="1">
    <source>
        <dbReference type="SAM" id="Phobius"/>
    </source>
</evidence>
<dbReference type="EMBL" id="CAUYUE010000018">
    <property type="protein sequence ID" value="CAK0787926.1"/>
    <property type="molecule type" value="Genomic_DNA"/>
</dbReference>
<keyword evidence="3" id="KW-1185">Reference proteome</keyword>
<sequence>MGAVERAVLDAYSSSKESKGLLRYVRRRLRVLAFQYSVTVGTSVMLTEEAICVHTLLLGLLFSLGYGIYIQICGATSLLMTILEWRC</sequence>
<evidence type="ECO:0000313" key="3">
    <source>
        <dbReference type="Proteomes" id="UP001314263"/>
    </source>
</evidence>